<proteinExistence type="inferred from homology"/>
<reference evidence="7 8" key="1">
    <citation type="submission" date="2024-03" db="EMBL/GenBank/DDBJ databases">
        <title>The Acrasis kona genome and developmental transcriptomes reveal deep origins of eukaryotic multicellular pathways.</title>
        <authorList>
            <person name="Sheikh S."/>
            <person name="Fu C.-J."/>
            <person name="Brown M.W."/>
            <person name="Baldauf S.L."/>
        </authorList>
    </citation>
    <scope>NUCLEOTIDE SEQUENCE [LARGE SCALE GENOMIC DNA]</scope>
    <source>
        <strain evidence="7 8">ATCC MYA-3509</strain>
    </source>
</reference>
<evidence type="ECO:0000256" key="1">
    <source>
        <dbReference type="ARBA" id="ARBA00004141"/>
    </source>
</evidence>
<name>A0AAW2YMI5_9EUKA</name>
<keyword evidence="8" id="KW-1185">Reference proteome</keyword>
<keyword evidence="5 6" id="KW-0472">Membrane</keyword>
<evidence type="ECO:0000256" key="2">
    <source>
        <dbReference type="ARBA" id="ARBA00007279"/>
    </source>
</evidence>
<sequence>MVRPSTTIGTSLKVSILTVLALFSGLMTFKDTLADSDKGKILGGFLCSLIYLFTLTAIGNLYSSLSGASKATKWFEALIALLFAEFVASTIHGVCVTTCFLFSVIITYELYKLAAEGDVLQTSVLDSDRFITSKKQKLKK</sequence>
<keyword evidence="4 6" id="KW-1133">Transmembrane helix</keyword>
<feature type="transmembrane region" description="Helical" evidence="6">
    <location>
        <begin position="12"/>
        <end position="29"/>
    </location>
</feature>
<evidence type="ECO:0000256" key="5">
    <source>
        <dbReference type="ARBA" id="ARBA00023136"/>
    </source>
</evidence>
<gene>
    <name evidence="7" type="ORF">AKO1_005410</name>
</gene>
<dbReference type="AlphaFoldDB" id="A0AAW2YMI5"/>
<dbReference type="Proteomes" id="UP001431209">
    <property type="component" value="Unassembled WGS sequence"/>
</dbReference>
<comment type="subcellular location">
    <subcellularLocation>
        <location evidence="1">Membrane</location>
        <topology evidence="1">Multi-pass membrane protein</topology>
    </subcellularLocation>
</comment>
<dbReference type="PANTHER" id="PTHR32001:SF1">
    <property type="entry name" value="KERATINOCYTE-ASSOCIATED PROTEIN 2"/>
    <property type="match status" value="1"/>
</dbReference>
<comment type="similarity">
    <text evidence="2">Belongs to the KRTCAP2 family.</text>
</comment>
<feature type="transmembrane region" description="Helical" evidence="6">
    <location>
        <begin position="74"/>
        <end position="106"/>
    </location>
</feature>
<dbReference type="PANTHER" id="PTHR32001">
    <property type="entry name" value="KERATINOCYTE-ASSOCIATED PROTEIN 2"/>
    <property type="match status" value="1"/>
</dbReference>
<evidence type="ECO:0000256" key="3">
    <source>
        <dbReference type="ARBA" id="ARBA00022692"/>
    </source>
</evidence>
<dbReference type="EMBL" id="JAOPGA020000299">
    <property type="protein sequence ID" value="KAL0478041.1"/>
    <property type="molecule type" value="Genomic_DNA"/>
</dbReference>
<evidence type="ECO:0000256" key="4">
    <source>
        <dbReference type="ARBA" id="ARBA00022989"/>
    </source>
</evidence>
<dbReference type="InterPro" id="IPR018614">
    <property type="entry name" value="KRTCAP2"/>
</dbReference>
<evidence type="ECO:0000256" key="6">
    <source>
        <dbReference type="SAM" id="Phobius"/>
    </source>
</evidence>
<dbReference type="Pfam" id="PF09775">
    <property type="entry name" value="Keratin_assoc"/>
    <property type="match status" value="1"/>
</dbReference>
<feature type="transmembrane region" description="Helical" evidence="6">
    <location>
        <begin position="41"/>
        <end position="62"/>
    </location>
</feature>
<keyword evidence="3 6" id="KW-0812">Transmembrane</keyword>
<evidence type="ECO:0000313" key="8">
    <source>
        <dbReference type="Proteomes" id="UP001431209"/>
    </source>
</evidence>
<comment type="caution">
    <text evidence="7">The sequence shown here is derived from an EMBL/GenBank/DDBJ whole genome shotgun (WGS) entry which is preliminary data.</text>
</comment>
<organism evidence="7 8">
    <name type="scientific">Acrasis kona</name>
    <dbReference type="NCBI Taxonomy" id="1008807"/>
    <lineage>
        <taxon>Eukaryota</taxon>
        <taxon>Discoba</taxon>
        <taxon>Heterolobosea</taxon>
        <taxon>Tetramitia</taxon>
        <taxon>Eutetramitia</taxon>
        <taxon>Acrasidae</taxon>
        <taxon>Acrasis</taxon>
    </lineage>
</organism>
<dbReference type="GO" id="GO:0016020">
    <property type="term" value="C:membrane"/>
    <property type="evidence" value="ECO:0007669"/>
    <property type="project" value="UniProtKB-SubCell"/>
</dbReference>
<protein>
    <submittedName>
        <fullName evidence="7">KRTCAP2</fullName>
    </submittedName>
</protein>
<accession>A0AAW2YMI5</accession>
<evidence type="ECO:0000313" key="7">
    <source>
        <dbReference type="EMBL" id="KAL0478041.1"/>
    </source>
</evidence>